<evidence type="ECO:0000256" key="6">
    <source>
        <dbReference type="ARBA" id="ARBA00022806"/>
    </source>
</evidence>
<dbReference type="InterPro" id="IPR007693">
    <property type="entry name" value="DNA_helicase_DnaB-like_N"/>
</dbReference>
<evidence type="ECO:0000256" key="11">
    <source>
        <dbReference type="ARBA" id="ARBA00048954"/>
    </source>
</evidence>
<dbReference type="GO" id="GO:0005829">
    <property type="term" value="C:cytosol"/>
    <property type="evidence" value="ECO:0007669"/>
    <property type="project" value="TreeGrafter"/>
</dbReference>
<dbReference type="InterPro" id="IPR027417">
    <property type="entry name" value="P-loop_NTPase"/>
</dbReference>
<organism evidence="13 14">
    <name type="scientific">Sphingopyxis macrogoltabida</name>
    <name type="common">Sphingomonas macrogoltabidus</name>
    <dbReference type="NCBI Taxonomy" id="33050"/>
    <lineage>
        <taxon>Bacteria</taxon>
        <taxon>Pseudomonadati</taxon>
        <taxon>Pseudomonadota</taxon>
        <taxon>Alphaproteobacteria</taxon>
        <taxon>Sphingomonadales</taxon>
        <taxon>Sphingomonadaceae</taxon>
        <taxon>Sphingopyxis</taxon>
    </lineage>
</organism>
<dbReference type="InterPro" id="IPR016136">
    <property type="entry name" value="DNA_helicase_N/primase_C"/>
</dbReference>
<evidence type="ECO:0000256" key="4">
    <source>
        <dbReference type="ARBA" id="ARBA00022741"/>
    </source>
</evidence>
<evidence type="ECO:0000256" key="5">
    <source>
        <dbReference type="ARBA" id="ARBA00022801"/>
    </source>
</evidence>
<dbReference type="PANTHER" id="PTHR30153">
    <property type="entry name" value="REPLICATIVE DNA HELICASE DNAB"/>
    <property type="match status" value="1"/>
</dbReference>
<dbReference type="EC" id="5.6.2.3" evidence="10"/>
<accession>A0AAC8Z219</accession>
<keyword evidence="8" id="KW-0238">DNA-binding</keyword>
<feature type="domain" description="SF4 helicase" evidence="12">
    <location>
        <begin position="177"/>
        <end position="469"/>
    </location>
</feature>
<evidence type="ECO:0000259" key="12">
    <source>
        <dbReference type="PROSITE" id="PS51199"/>
    </source>
</evidence>
<evidence type="ECO:0000313" key="14">
    <source>
        <dbReference type="Proteomes" id="UP000076088"/>
    </source>
</evidence>
<dbReference type="GO" id="GO:0005524">
    <property type="term" value="F:ATP binding"/>
    <property type="evidence" value="ECO:0007669"/>
    <property type="project" value="UniProtKB-KW"/>
</dbReference>
<dbReference type="KEGG" id="smaz:LH19_14605"/>
<reference evidence="13 14" key="2">
    <citation type="journal article" date="2016" name="Genome Announc.">
        <title>Complete Genome Sequence of Sphingopyxis macrogoltabida Strain 203N (NBRC 111659), a Polyethylene Glycol Degrader.</title>
        <authorList>
            <person name="Ohtsubo Y."/>
            <person name="Nonoyama S."/>
            <person name="Nagata Y."/>
            <person name="Numata M."/>
            <person name="Tsuchikane K."/>
            <person name="Hosoyama A."/>
            <person name="Yamazoe A."/>
            <person name="Tsuda M."/>
            <person name="Fujita N."/>
            <person name="Kawai F."/>
        </authorList>
    </citation>
    <scope>NUCLEOTIDE SEQUENCE [LARGE SCALE GENOMIC DNA]</scope>
    <source>
        <strain evidence="13 14">203N</strain>
    </source>
</reference>
<dbReference type="GO" id="GO:0043139">
    <property type="term" value="F:5'-3' DNA helicase activity"/>
    <property type="evidence" value="ECO:0007669"/>
    <property type="project" value="UniProtKB-EC"/>
</dbReference>
<dbReference type="GO" id="GO:0016787">
    <property type="term" value="F:hydrolase activity"/>
    <property type="evidence" value="ECO:0007669"/>
    <property type="project" value="UniProtKB-KW"/>
</dbReference>
<dbReference type="InterPro" id="IPR007694">
    <property type="entry name" value="DNA_helicase_DnaB-like_C"/>
</dbReference>
<dbReference type="EMBL" id="CP013344">
    <property type="protein sequence ID" value="AMU90372.1"/>
    <property type="molecule type" value="Genomic_DNA"/>
</dbReference>
<dbReference type="RefSeq" id="WP_054729143.1">
    <property type="nucleotide sequence ID" value="NZ_CP009429.1"/>
</dbReference>
<keyword evidence="2" id="KW-0639">Primosome</keyword>
<evidence type="ECO:0000256" key="10">
    <source>
        <dbReference type="ARBA" id="ARBA00044969"/>
    </source>
</evidence>
<protein>
    <recommendedName>
        <fullName evidence="10">DNA 5'-3' helicase</fullName>
        <ecNumber evidence="10">5.6.2.3</ecNumber>
    </recommendedName>
</protein>
<evidence type="ECO:0000256" key="7">
    <source>
        <dbReference type="ARBA" id="ARBA00022840"/>
    </source>
</evidence>
<evidence type="ECO:0000256" key="9">
    <source>
        <dbReference type="ARBA" id="ARBA00023235"/>
    </source>
</evidence>
<dbReference type="GO" id="GO:0006269">
    <property type="term" value="P:DNA replication, synthesis of primer"/>
    <property type="evidence" value="ECO:0007669"/>
    <property type="project" value="UniProtKB-KW"/>
</dbReference>
<keyword evidence="3" id="KW-0235">DNA replication</keyword>
<gene>
    <name evidence="13" type="ORF">ATM17_15200</name>
</gene>
<dbReference type="InterPro" id="IPR036185">
    <property type="entry name" value="DNA_heli_DnaB-like_N_sf"/>
</dbReference>
<dbReference type="SUPFAM" id="SSF52540">
    <property type="entry name" value="P-loop containing nucleoside triphosphate hydrolases"/>
    <property type="match status" value="1"/>
</dbReference>
<dbReference type="PROSITE" id="PS51199">
    <property type="entry name" value="SF4_HELICASE"/>
    <property type="match status" value="1"/>
</dbReference>
<dbReference type="Gene3D" id="3.40.50.300">
    <property type="entry name" value="P-loop containing nucleotide triphosphate hydrolases"/>
    <property type="match status" value="1"/>
</dbReference>
<keyword evidence="9" id="KW-0413">Isomerase</keyword>
<evidence type="ECO:0000256" key="3">
    <source>
        <dbReference type="ARBA" id="ARBA00022705"/>
    </source>
</evidence>
<dbReference type="PANTHER" id="PTHR30153:SF2">
    <property type="entry name" value="REPLICATIVE DNA HELICASE"/>
    <property type="match status" value="1"/>
</dbReference>
<keyword evidence="5" id="KW-0378">Hydrolase</keyword>
<dbReference type="Gene3D" id="1.10.860.10">
    <property type="entry name" value="DNAb Helicase, Chain A"/>
    <property type="match status" value="1"/>
</dbReference>
<dbReference type="Pfam" id="PF03796">
    <property type="entry name" value="DnaB_C"/>
    <property type="match status" value="1"/>
</dbReference>
<reference evidence="14" key="1">
    <citation type="submission" date="2015-11" db="EMBL/GenBank/DDBJ databases">
        <title>Complete genome sequence of a polyethylene-glycol degrader Sphingopyxis macrogoltabida 203N (NBRC 111659).</title>
        <authorList>
            <person name="Yoshiyuki O."/>
            <person name="Shouta N."/>
            <person name="Nagata Y."/>
            <person name="Numata M."/>
            <person name="Tsuchikane K."/>
            <person name="Hosoyama A."/>
            <person name="Yamazoe A."/>
            <person name="Tsuda M."/>
            <person name="Fujita N."/>
            <person name="Kawai F."/>
        </authorList>
    </citation>
    <scope>NUCLEOTIDE SEQUENCE [LARGE SCALE GENOMIC DNA]</scope>
    <source>
        <strain evidence="14">203N</strain>
    </source>
</reference>
<evidence type="ECO:0000256" key="2">
    <source>
        <dbReference type="ARBA" id="ARBA00022515"/>
    </source>
</evidence>
<keyword evidence="6" id="KW-0347">Helicase</keyword>
<proteinExistence type="inferred from homology"/>
<comment type="catalytic activity">
    <reaction evidence="11">
        <text>ATP + H2O = ADP + phosphate + H(+)</text>
        <dbReference type="Rhea" id="RHEA:13065"/>
        <dbReference type="ChEBI" id="CHEBI:15377"/>
        <dbReference type="ChEBI" id="CHEBI:15378"/>
        <dbReference type="ChEBI" id="CHEBI:30616"/>
        <dbReference type="ChEBI" id="CHEBI:43474"/>
        <dbReference type="ChEBI" id="CHEBI:456216"/>
        <dbReference type="EC" id="5.6.2.3"/>
    </reaction>
</comment>
<keyword evidence="14" id="KW-1185">Reference proteome</keyword>
<evidence type="ECO:0000256" key="1">
    <source>
        <dbReference type="ARBA" id="ARBA00008428"/>
    </source>
</evidence>
<dbReference type="GO" id="GO:1990077">
    <property type="term" value="C:primosome complex"/>
    <property type="evidence" value="ECO:0007669"/>
    <property type="project" value="UniProtKB-KW"/>
</dbReference>
<comment type="similarity">
    <text evidence="1">Belongs to the helicase family. DnaB subfamily.</text>
</comment>
<dbReference type="AlphaFoldDB" id="A0AAC8Z219"/>
<dbReference type="Proteomes" id="UP000076088">
    <property type="component" value="Chromosome"/>
</dbReference>
<keyword evidence="4" id="KW-0547">Nucleotide-binding</keyword>
<evidence type="ECO:0000313" key="13">
    <source>
        <dbReference type="EMBL" id="AMU90372.1"/>
    </source>
</evidence>
<dbReference type="GO" id="GO:0003677">
    <property type="term" value="F:DNA binding"/>
    <property type="evidence" value="ECO:0007669"/>
    <property type="project" value="UniProtKB-KW"/>
</dbReference>
<dbReference type="Pfam" id="PF00772">
    <property type="entry name" value="DnaB"/>
    <property type="match status" value="1"/>
</dbReference>
<evidence type="ECO:0000256" key="8">
    <source>
        <dbReference type="ARBA" id="ARBA00023125"/>
    </source>
</evidence>
<keyword evidence="7" id="KW-0067">ATP-binding</keyword>
<sequence>MTAVADQFERAESINPLANPEAEVRFLSDLIADNRLIDPAADRLRPVDFSVPMHGAVFGVMLQQAAARTNVDAVTIAPFVTEFEDWPKLSRTLSAADLNAGSTKQTKAYLEQIVELSQRRRMVLGLNEVIRSAKSPDISPDELVVQADEAVAEMADQTAGDEQASAGEYAQRVIDSFGKPIVGVRSGINSIDKVVGILRPSWIIVAGGRPGMGKTAMVSSYAIGAALLGHSTLFFSLEMSADQITRRMLSDLCHSRDFSVPYEQIRDGTVKGRNLEAVIAAKNRLDQLPIEICDRGGLTLAMLGRRVRRHKRRLSAQGKRLELVIIDYLQLMQPSRSSMSPYESATEISKGLKALAKAENLTVFALAQLNRDVEKRPDKRPAQGDLRDSGQIEQDADVLLFLYREEYYLNRKKPADEFGPKFEDWRNDMEAVRGKIEFLVPKHRHGPDGQALGFFFGETVCIRGSDFYSAGEEQDYG</sequence>
<dbReference type="SUPFAM" id="SSF48024">
    <property type="entry name" value="N-terminal domain of DnaB helicase"/>
    <property type="match status" value="1"/>
</dbReference>
<name>A0AAC8Z219_SPHMC</name>